<gene>
    <name evidence="2" type="ORF">ACFSKK_23280</name>
</gene>
<keyword evidence="1" id="KW-1133">Transmembrane helix</keyword>
<feature type="transmembrane region" description="Helical" evidence="1">
    <location>
        <begin position="227"/>
        <end position="244"/>
    </location>
</feature>
<dbReference type="Proteomes" id="UP001597318">
    <property type="component" value="Unassembled WGS sequence"/>
</dbReference>
<keyword evidence="1" id="KW-0812">Transmembrane</keyword>
<accession>A0ABW5C451</accession>
<keyword evidence="1" id="KW-0472">Membrane</keyword>
<proteinExistence type="predicted"/>
<dbReference type="EMBL" id="JBHUIK010000007">
    <property type="protein sequence ID" value="MFD2216601.1"/>
    <property type="molecule type" value="Genomic_DNA"/>
</dbReference>
<name>A0ABW5C451_9BACI</name>
<sequence>MNKTFRIEDRVYFATSARKDEIEIIKKVRPANLLVSFALWREKHKDKCLKKDLIQKIDYTPKSIIVDSGAFTFGNIDIGIEEIIETYKEMIEEDGKEFTFEEFSWWWFNEFPEMEYCADKNQFLLFEQYINFILANQKYIDYCIAFDTMGSNETGLLTFKVMQSLGLYVIPVYQAATFLGRKVIQNRDFDVLKYYTDHTQYIAIGGTAISRINGYTKKFRIKSYERYWRCILIIIFIYLVLLTLI</sequence>
<protein>
    <submittedName>
        <fullName evidence="2">Uncharacterized protein</fullName>
    </submittedName>
</protein>
<evidence type="ECO:0000313" key="3">
    <source>
        <dbReference type="Proteomes" id="UP001597318"/>
    </source>
</evidence>
<keyword evidence="3" id="KW-1185">Reference proteome</keyword>
<dbReference type="RefSeq" id="WP_247347372.1">
    <property type="nucleotide sequence ID" value="NZ_CP095551.1"/>
</dbReference>
<evidence type="ECO:0000256" key="1">
    <source>
        <dbReference type="SAM" id="Phobius"/>
    </source>
</evidence>
<organism evidence="2 3">
    <name type="scientific">Metabacillus endolithicus</name>
    <dbReference type="NCBI Taxonomy" id="1535204"/>
    <lineage>
        <taxon>Bacteria</taxon>
        <taxon>Bacillati</taxon>
        <taxon>Bacillota</taxon>
        <taxon>Bacilli</taxon>
        <taxon>Bacillales</taxon>
        <taxon>Bacillaceae</taxon>
        <taxon>Metabacillus</taxon>
    </lineage>
</organism>
<comment type="caution">
    <text evidence="2">The sequence shown here is derived from an EMBL/GenBank/DDBJ whole genome shotgun (WGS) entry which is preliminary data.</text>
</comment>
<evidence type="ECO:0000313" key="2">
    <source>
        <dbReference type="EMBL" id="MFD2216601.1"/>
    </source>
</evidence>
<reference evidence="3" key="1">
    <citation type="journal article" date="2019" name="Int. J. Syst. Evol. Microbiol.">
        <title>The Global Catalogue of Microorganisms (GCM) 10K type strain sequencing project: providing services to taxonomists for standard genome sequencing and annotation.</title>
        <authorList>
            <consortium name="The Broad Institute Genomics Platform"/>
            <consortium name="The Broad Institute Genome Sequencing Center for Infectious Disease"/>
            <person name="Wu L."/>
            <person name="Ma J."/>
        </authorList>
    </citation>
    <scope>NUCLEOTIDE SEQUENCE [LARGE SCALE GENOMIC DNA]</scope>
    <source>
        <strain evidence="3">CGMCC 1.15474</strain>
    </source>
</reference>